<dbReference type="Pfam" id="PF02687">
    <property type="entry name" value="FtsX"/>
    <property type="match status" value="1"/>
</dbReference>
<comment type="subcellular location">
    <subcellularLocation>
        <location evidence="1">Cell membrane</location>
        <topology evidence="1">Multi-pass membrane protein</topology>
    </subcellularLocation>
</comment>
<feature type="transmembrane region" description="Helical" evidence="7">
    <location>
        <begin position="275"/>
        <end position="304"/>
    </location>
</feature>
<evidence type="ECO:0000256" key="3">
    <source>
        <dbReference type="ARBA" id="ARBA00022692"/>
    </source>
</evidence>
<evidence type="ECO:0000259" key="9">
    <source>
        <dbReference type="Pfam" id="PF12704"/>
    </source>
</evidence>
<feature type="transmembrane region" description="Helical" evidence="7">
    <location>
        <begin position="233"/>
        <end position="255"/>
    </location>
</feature>
<evidence type="ECO:0000256" key="4">
    <source>
        <dbReference type="ARBA" id="ARBA00022989"/>
    </source>
</evidence>
<gene>
    <name evidence="10" type="ORF">NEF87_000677</name>
</gene>
<dbReference type="PANTHER" id="PTHR30572">
    <property type="entry name" value="MEMBRANE COMPONENT OF TRANSPORTER-RELATED"/>
    <property type="match status" value="1"/>
</dbReference>
<protein>
    <recommendedName>
        <fullName evidence="12">ABC3 transporter permease protein domain-containing protein</fullName>
    </recommendedName>
</protein>
<dbReference type="Proteomes" id="UP001208689">
    <property type="component" value="Chromosome"/>
</dbReference>
<keyword evidence="11" id="KW-1185">Reference proteome</keyword>
<evidence type="ECO:0000256" key="5">
    <source>
        <dbReference type="ARBA" id="ARBA00023136"/>
    </source>
</evidence>
<dbReference type="InterPro" id="IPR025857">
    <property type="entry name" value="MacB_PCD"/>
</dbReference>
<evidence type="ECO:0000313" key="11">
    <source>
        <dbReference type="Proteomes" id="UP001208689"/>
    </source>
</evidence>
<keyword evidence="2" id="KW-1003">Cell membrane</keyword>
<feature type="domain" description="ABC3 transporter permease C-terminal" evidence="8">
    <location>
        <begin position="236"/>
        <end position="362"/>
    </location>
</feature>
<reference evidence="10" key="1">
    <citation type="submission" date="2022-09" db="EMBL/GenBank/DDBJ databases">
        <title>Actin cytoskeleton and complex cell architecture in an #Asgard archaeon.</title>
        <authorList>
            <person name="Ponce Toledo R.I."/>
            <person name="Schleper C."/>
            <person name="Rodrigues Oliveira T."/>
            <person name="Wollweber F."/>
            <person name="Xu J."/>
            <person name="Rittmann S."/>
            <person name="Klingl A."/>
            <person name="Pilhofer M."/>
        </authorList>
    </citation>
    <scope>NUCLEOTIDE SEQUENCE</scope>
    <source>
        <strain evidence="10">B-35</strain>
    </source>
</reference>
<keyword evidence="3 7" id="KW-0812">Transmembrane</keyword>
<evidence type="ECO:0000256" key="7">
    <source>
        <dbReference type="SAM" id="Phobius"/>
    </source>
</evidence>
<dbReference type="InterPro" id="IPR050250">
    <property type="entry name" value="Macrolide_Exporter_MacB"/>
</dbReference>
<accession>A0ABY6HPT5</accession>
<proteinExistence type="inferred from homology"/>
<evidence type="ECO:0000256" key="6">
    <source>
        <dbReference type="ARBA" id="ARBA00038076"/>
    </source>
</evidence>
<dbReference type="EMBL" id="CP104013">
    <property type="protein sequence ID" value="UYP44392.1"/>
    <property type="molecule type" value="Genomic_DNA"/>
</dbReference>
<evidence type="ECO:0000256" key="1">
    <source>
        <dbReference type="ARBA" id="ARBA00004651"/>
    </source>
</evidence>
<comment type="similarity">
    <text evidence="6">Belongs to the ABC-4 integral membrane protein family.</text>
</comment>
<feature type="transmembrane region" description="Helical" evidence="7">
    <location>
        <begin position="334"/>
        <end position="355"/>
    </location>
</feature>
<evidence type="ECO:0008006" key="12">
    <source>
        <dbReference type="Google" id="ProtNLM"/>
    </source>
</evidence>
<feature type="domain" description="MacB-like periplasmic core" evidence="9">
    <location>
        <begin position="3"/>
        <end position="171"/>
    </location>
</feature>
<evidence type="ECO:0000313" key="10">
    <source>
        <dbReference type="EMBL" id="UYP44392.1"/>
    </source>
</evidence>
<dbReference type="InterPro" id="IPR003838">
    <property type="entry name" value="ABC3_permease_C"/>
</dbReference>
<evidence type="ECO:0000259" key="8">
    <source>
        <dbReference type="Pfam" id="PF02687"/>
    </source>
</evidence>
<keyword evidence="4 7" id="KW-1133">Transmembrane helix</keyword>
<sequence>MALGSVFTINSYTNMLDQMMDQFFLVDSDSVMVMSKGTTMAQFVPFNSKVQEELRTEVSQIYGVSTAIPLIFKDFSNVSSTDLIKDALVGIDFEYLKVIYLQDSTLSAGEWPEKNKNEVLVGSNVAGGNLEPGDEILIQNETFSVSGVLKPDNPLMDFFLYCEYSKIQEIYNMENYCSILYLLLDSEIIDPVVDTPSIVSQVESLSSSIHVMDSNSLKKETGSFFDVIKLIQAFLASFPFVISIMFVAILLTLNLKDNLKEFGILRAIGMPANKISLLIFIQVVFLTLVSYLGAILIGIVFFWYSYNAVIRFKLEYSNFIQFLSSMNDFITPSVYLNTFLITMLVGVLVSLIPILKWRKLNIVENFRKEE</sequence>
<dbReference type="Pfam" id="PF12704">
    <property type="entry name" value="MacB_PCD"/>
    <property type="match status" value="1"/>
</dbReference>
<evidence type="ECO:0000256" key="2">
    <source>
        <dbReference type="ARBA" id="ARBA00022475"/>
    </source>
</evidence>
<keyword evidence="5 7" id="KW-0472">Membrane</keyword>
<organism evidence="10 11">
    <name type="scientific">Candidatus Lokiarchaeum ossiferum</name>
    <dbReference type="NCBI Taxonomy" id="2951803"/>
    <lineage>
        <taxon>Archaea</taxon>
        <taxon>Promethearchaeati</taxon>
        <taxon>Promethearchaeota</taxon>
        <taxon>Promethearchaeia</taxon>
        <taxon>Promethearchaeales</taxon>
        <taxon>Promethearchaeaceae</taxon>
        <taxon>Candidatus Lokiarchaeum</taxon>
    </lineage>
</organism>
<name>A0ABY6HPT5_9ARCH</name>
<dbReference type="PANTHER" id="PTHR30572:SF4">
    <property type="entry name" value="ABC TRANSPORTER PERMEASE YTRF"/>
    <property type="match status" value="1"/>
</dbReference>